<dbReference type="GO" id="GO:0046306">
    <property type="term" value="P:alkanesulfonate catabolic process"/>
    <property type="evidence" value="ECO:0007669"/>
    <property type="project" value="TreeGrafter"/>
</dbReference>
<evidence type="ECO:0000256" key="1">
    <source>
        <dbReference type="ARBA" id="ARBA00022630"/>
    </source>
</evidence>
<keyword evidence="1" id="KW-0285">Flavoprotein</keyword>
<feature type="domain" description="Luciferase-like" evidence="5">
    <location>
        <begin position="17"/>
        <end position="184"/>
    </location>
</feature>
<dbReference type="EMBL" id="LWGR01000015">
    <property type="protein sequence ID" value="KZM70364.1"/>
    <property type="molecule type" value="Genomic_DNA"/>
</dbReference>
<evidence type="ECO:0000256" key="4">
    <source>
        <dbReference type="ARBA" id="ARBA00023033"/>
    </source>
</evidence>
<comment type="caution">
    <text evidence="6">The sequence shown here is derived from an EMBL/GenBank/DDBJ whole genome shotgun (WGS) entry which is preliminary data.</text>
</comment>
<keyword evidence="2" id="KW-0288">FMN</keyword>
<dbReference type="InterPro" id="IPR011251">
    <property type="entry name" value="Luciferase-like_dom"/>
</dbReference>
<organism evidence="6 7">
    <name type="scientific">Nocardia terpenica</name>
    <dbReference type="NCBI Taxonomy" id="455432"/>
    <lineage>
        <taxon>Bacteria</taxon>
        <taxon>Bacillati</taxon>
        <taxon>Actinomycetota</taxon>
        <taxon>Actinomycetes</taxon>
        <taxon>Mycobacteriales</taxon>
        <taxon>Nocardiaceae</taxon>
        <taxon>Nocardia</taxon>
    </lineage>
</organism>
<dbReference type="NCBIfam" id="TIGR03621">
    <property type="entry name" value="F420_MSMEG_2516"/>
    <property type="match status" value="1"/>
</dbReference>
<evidence type="ECO:0000256" key="2">
    <source>
        <dbReference type="ARBA" id="ARBA00022643"/>
    </source>
</evidence>
<dbReference type="Gene3D" id="3.20.20.30">
    <property type="entry name" value="Luciferase-like domain"/>
    <property type="match status" value="1"/>
</dbReference>
<keyword evidence="7" id="KW-1185">Reference proteome</keyword>
<dbReference type="Pfam" id="PF00296">
    <property type="entry name" value="Bac_luciferase"/>
    <property type="match status" value="1"/>
</dbReference>
<dbReference type="STRING" id="455432.AWN90_03515"/>
<gene>
    <name evidence="6" type="ORF">AWN90_03515</name>
</gene>
<dbReference type="Proteomes" id="UP000076512">
    <property type="component" value="Unassembled WGS sequence"/>
</dbReference>
<reference evidence="6 7" key="1">
    <citation type="submission" date="2016-04" db="EMBL/GenBank/DDBJ databases">
        <authorList>
            <person name="Evans L.H."/>
            <person name="Alamgir A."/>
            <person name="Owens N."/>
            <person name="Weber N.D."/>
            <person name="Virtaneva K."/>
            <person name="Barbian K."/>
            <person name="Babar A."/>
            <person name="Rosenke K."/>
        </authorList>
    </citation>
    <scope>NUCLEOTIDE SEQUENCE [LARGE SCALE GENOMIC DNA]</scope>
    <source>
        <strain evidence="6 7">IFM 0406</strain>
    </source>
</reference>
<dbReference type="InterPro" id="IPR036661">
    <property type="entry name" value="Luciferase-like_sf"/>
</dbReference>
<keyword evidence="3" id="KW-0560">Oxidoreductase</keyword>
<accession>A0A164JFX3</accession>
<evidence type="ECO:0000313" key="7">
    <source>
        <dbReference type="Proteomes" id="UP000076512"/>
    </source>
</evidence>
<keyword evidence="4" id="KW-0503">Monooxygenase</keyword>
<evidence type="ECO:0000256" key="3">
    <source>
        <dbReference type="ARBA" id="ARBA00023002"/>
    </source>
</evidence>
<evidence type="ECO:0000259" key="5">
    <source>
        <dbReference type="Pfam" id="PF00296"/>
    </source>
</evidence>
<dbReference type="PANTHER" id="PTHR42847:SF4">
    <property type="entry name" value="ALKANESULFONATE MONOOXYGENASE-RELATED"/>
    <property type="match status" value="1"/>
</dbReference>
<dbReference type="InterPro" id="IPR050172">
    <property type="entry name" value="SsuD_RutA_monooxygenase"/>
</dbReference>
<protein>
    <recommendedName>
        <fullName evidence="5">Luciferase-like domain-containing protein</fullName>
    </recommendedName>
</protein>
<dbReference type="RefSeq" id="WP_231951284.1">
    <property type="nucleotide sequence ID" value="NZ_JABMCZ010000003.1"/>
</dbReference>
<dbReference type="SUPFAM" id="SSF51679">
    <property type="entry name" value="Bacterial luciferase-like"/>
    <property type="match status" value="1"/>
</dbReference>
<dbReference type="PANTHER" id="PTHR42847">
    <property type="entry name" value="ALKANESULFONATE MONOOXYGENASE"/>
    <property type="match status" value="1"/>
</dbReference>
<evidence type="ECO:0000313" key="6">
    <source>
        <dbReference type="EMBL" id="KZM70364.1"/>
    </source>
</evidence>
<sequence length="295" mass="32171">MEDRNALTPRPFRFAVGFSAAASRAEWRDKARRAEDLGFDVVQVPDHLGLTSPFPTVVAMAEATNRVQVGTMVLNAGFYRPALLARDVATVDQLTDGRFEFGLGAGPDFAKPEFEAAGLPFLGARQRIDYLSTTIAEIRALLTSDHQPPVHRHIPLLVAGRGDRLVRATAGHVDTLALAGVPVDSDIASEDEGTAALARRIDFVRAAAGSHFPNLELGLTIQAIDLGHNANLTLPRKFNPDLSDHQLRYLPGVLHGSPTTIADTLQHYRHTYNVTHYSINETDMSSVAKVIEQLR</sequence>
<dbReference type="GO" id="GO:0008726">
    <property type="term" value="F:alkanesulfonate monooxygenase activity"/>
    <property type="evidence" value="ECO:0007669"/>
    <property type="project" value="TreeGrafter"/>
</dbReference>
<dbReference type="InterPro" id="IPR019923">
    <property type="entry name" value="Lucif-like_OxRdtase_MSMEG_2516"/>
</dbReference>
<name>A0A164JFX3_9NOCA</name>
<dbReference type="AlphaFoldDB" id="A0A164JFX3"/>
<proteinExistence type="predicted"/>